<keyword evidence="4" id="KW-0560">Oxidoreductase</keyword>
<keyword evidence="4" id="KW-1133">Transmembrane helix</keyword>
<feature type="transmembrane region" description="Helical" evidence="4">
    <location>
        <begin position="376"/>
        <end position="398"/>
    </location>
</feature>
<dbReference type="InterPro" id="IPR033640">
    <property type="entry name" value="FAR_C"/>
</dbReference>
<dbReference type="InterPro" id="IPR013120">
    <property type="entry name" value="FAR_NAD-bd"/>
</dbReference>
<comment type="similarity">
    <text evidence="1 4">Belongs to the fatty acyl-CoA reductase family.</text>
</comment>
<dbReference type="Proteomes" id="UP000695000">
    <property type="component" value="Unplaced"/>
</dbReference>
<dbReference type="PANTHER" id="PTHR11011">
    <property type="entry name" value="MALE STERILITY PROTEIN 2-RELATED"/>
    <property type="match status" value="1"/>
</dbReference>
<feature type="transmembrane region" description="Helical" evidence="4">
    <location>
        <begin position="495"/>
        <end position="516"/>
    </location>
</feature>
<evidence type="ECO:0000256" key="3">
    <source>
        <dbReference type="ARBA" id="ARBA00023098"/>
    </source>
</evidence>
<dbReference type="SUPFAM" id="SSF51735">
    <property type="entry name" value="NAD(P)-binding Rossmann-fold domains"/>
    <property type="match status" value="1"/>
</dbReference>
<sequence>MSGKAFVTPDIIYMNELNKFEEVCTEGSDIVNFLKAKTVFLTGATGFLGKALVEKLLRSCEDLDTVFILCREKKGKDIHTRVDEMYNDVFFNRLNQAQPKFRHKIRAIKGDVSFPGLGISEEDRKLITSKTNIILHVAATVRFDEKINLAVDINVKGTKEMLMLGRECKHLQSFVHVSTAFSNCHMYNIEEKLYKPPFRTEEIISLVQSKSDEELEKLTPSLLSQWPNSYAFTKAIAEGTVEEYRDDLPICIFRPAVVVSSYKEPIRGWIDNVYGPTGVITGAGVGILKTLHCNGSSIAEIVPIDYVVNGIISAAYKTAVTKSENLPIYNFVQSRDNPITWQDFCTMNKKYGLHVPVMQAVWYYSLTLNRNKYMHLLYTLFLHFIPALLIDFSCIVVGKKPQFMKVYKKIHKFTKVITYFSMGAWSFKDERTKEMWNNLSNKDKEIFPFDMRSIDWDYHSQMNTMGIRSYLMKEDPSTLPEARKKWMKLFILHNTLKGLFAFVVLRVAYGVLVSLII</sequence>
<feature type="domain" description="Fatty acyl-CoA reductase C-terminal" evidence="5">
    <location>
        <begin position="382"/>
        <end position="474"/>
    </location>
</feature>
<accession>A0ABM1NA38</accession>
<name>A0ABM1NA38_NICVS</name>
<dbReference type="PANTHER" id="PTHR11011:SF60">
    <property type="entry name" value="FATTY ACYL-COA REDUCTASE-RELATED"/>
    <property type="match status" value="1"/>
</dbReference>
<comment type="function">
    <text evidence="4">Catalyzes the reduction of fatty acyl-CoA to fatty alcohols.</text>
</comment>
<organism evidence="7 8">
    <name type="scientific">Nicrophorus vespilloides</name>
    <name type="common">Boreal carrion beetle</name>
    <dbReference type="NCBI Taxonomy" id="110193"/>
    <lineage>
        <taxon>Eukaryota</taxon>
        <taxon>Metazoa</taxon>
        <taxon>Ecdysozoa</taxon>
        <taxon>Arthropoda</taxon>
        <taxon>Hexapoda</taxon>
        <taxon>Insecta</taxon>
        <taxon>Pterygota</taxon>
        <taxon>Neoptera</taxon>
        <taxon>Endopterygota</taxon>
        <taxon>Coleoptera</taxon>
        <taxon>Polyphaga</taxon>
        <taxon>Staphyliniformia</taxon>
        <taxon>Silphidae</taxon>
        <taxon>Nicrophorinae</taxon>
        <taxon>Nicrophorus</taxon>
    </lineage>
</organism>
<dbReference type="CDD" id="cd09071">
    <property type="entry name" value="FAR_C"/>
    <property type="match status" value="1"/>
</dbReference>
<evidence type="ECO:0000313" key="8">
    <source>
        <dbReference type="RefSeq" id="XP_017783688.1"/>
    </source>
</evidence>
<dbReference type="Pfam" id="PF03015">
    <property type="entry name" value="Sterile"/>
    <property type="match status" value="1"/>
</dbReference>
<dbReference type="InterPro" id="IPR026055">
    <property type="entry name" value="FAR"/>
</dbReference>
<evidence type="ECO:0000256" key="4">
    <source>
        <dbReference type="RuleBase" id="RU363097"/>
    </source>
</evidence>
<gene>
    <name evidence="8" type="primary">LOC108567619</name>
</gene>
<feature type="domain" description="Thioester reductase (TE)" evidence="6">
    <location>
        <begin position="41"/>
        <end position="311"/>
    </location>
</feature>
<dbReference type="EC" id="1.2.1.84" evidence="4"/>
<keyword evidence="2 4" id="KW-0444">Lipid biosynthesis</keyword>
<dbReference type="CDD" id="cd05236">
    <property type="entry name" value="FAR-N_SDR_e"/>
    <property type="match status" value="1"/>
</dbReference>
<dbReference type="Pfam" id="PF07993">
    <property type="entry name" value="NAD_binding_4"/>
    <property type="match status" value="1"/>
</dbReference>
<proteinExistence type="inferred from homology"/>
<keyword evidence="4" id="KW-0521">NADP</keyword>
<reference evidence="8" key="1">
    <citation type="submission" date="2025-08" db="UniProtKB">
        <authorList>
            <consortium name="RefSeq"/>
        </authorList>
    </citation>
    <scope>IDENTIFICATION</scope>
    <source>
        <tissue evidence="8">Whole Larva</tissue>
    </source>
</reference>
<evidence type="ECO:0000259" key="6">
    <source>
        <dbReference type="Pfam" id="PF07993"/>
    </source>
</evidence>
<dbReference type="InterPro" id="IPR036291">
    <property type="entry name" value="NAD(P)-bd_dom_sf"/>
</dbReference>
<keyword evidence="3 4" id="KW-0443">Lipid metabolism</keyword>
<dbReference type="RefSeq" id="XP_017783688.1">
    <property type="nucleotide sequence ID" value="XM_017928199.1"/>
</dbReference>
<evidence type="ECO:0000256" key="2">
    <source>
        <dbReference type="ARBA" id="ARBA00022516"/>
    </source>
</evidence>
<dbReference type="GeneID" id="108567619"/>
<comment type="catalytic activity">
    <reaction evidence="4">
        <text>a long-chain fatty acyl-CoA + 2 NADPH + 2 H(+) = a long-chain primary fatty alcohol + 2 NADP(+) + CoA</text>
        <dbReference type="Rhea" id="RHEA:52716"/>
        <dbReference type="ChEBI" id="CHEBI:15378"/>
        <dbReference type="ChEBI" id="CHEBI:57287"/>
        <dbReference type="ChEBI" id="CHEBI:57783"/>
        <dbReference type="ChEBI" id="CHEBI:58349"/>
        <dbReference type="ChEBI" id="CHEBI:77396"/>
        <dbReference type="ChEBI" id="CHEBI:83139"/>
        <dbReference type="EC" id="1.2.1.84"/>
    </reaction>
</comment>
<keyword evidence="4" id="KW-0472">Membrane</keyword>
<protein>
    <recommendedName>
        <fullName evidence="4">Fatty acyl-CoA reductase</fullName>
        <ecNumber evidence="4">1.2.1.84</ecNumber>
    </recommendedName>
</protein>
<evidence type="ECO:0000256" key="1">
    <source>
        <dbReference type="ARBA" id="ARBA00005928"/>
    </source>
</evidence>
<dbReference type="Gene3D" id="3.40.50.720">
    <property type="entry name" value="NAD(P)-binding Rossmann-like Domain"/>
    <property type="match status" value="1"/>
</dbReference>
<evidence type="ECO:0000313" key="7">
    <source>
        <dbReference type="Proteomes" id="UP000695000"/>
    </source>
</evidence>
<evidence type="ECO:0000259" key="5">
    <source>
        <dbReference type="Pfam" id="PF03015"/>
    </source>
</evidence>
<keyword evidence="4" id="KW-0812">Transmembrane</keyword>
<keyword evidence="7" id="KW-1185">Reference proteome</keyword>